<keyword evidence="4" id="KW-1133">Transmembrane helix</keyword>
<evidence type="ECO:0000256" key="3">
    <source>
        <dbReference type="SAM" id="MobiDB-lite"/>
    </source>
</evidence>
<dbReference type="Pfam" id="PF24681">
    <property type="entry name" value="Kelch_KLHDC2_KLHL20_DRC7"/>
    <property type="match status" value="1"/>
</dbReference>
<dbReference type="PANTHER" id="PTHR46647:SF1">
    <property type="entry name" value="RAB9 EFFECTOR PROTEIN WITH KELCH MOTIFS"/>
    <property type="match status" value="1"/>
</dbReference>
<sequence>MARNNGKPEIHVFGGSTYEDERGSDPLRIYEVTNQQWTKGQALSSGDAPSRRYEHTAVAYYNDTRILLDGGAEDETTGAEANVQNAHLFEYDVTDHAWISYNQEINSPGPLMHHSALMINSTHMAVIGGFSEHDLVDISKIYIFDTVTHRWSQVTVAGEAPQSLREASAVVFKRQIIMFGGSSKDWSVWMDYVLIINMKTSPWTWESQIVQNAPKPRYAHTATLVGKYMLISFGFTQDGADDQLYVMDVEKFSMVKTFDLQRALEVGPDQDTEDKGLGGGTIAGIVVGCLAGLAVILTALWFFLVYRRRKDRQSNKLYQGRKSLDGQSDGSPPSATLASVSGHTGSHRGDMPSGTYPPMLHRFLETDRARANSKHYSERGNSGDYQPNGGSSPGAHGSYYDRDSTLRPLSANDVVPHAKGSWVVPDGFALPLGGDSERAAAAAFRRHAQGDSDLGEMEVQTVLVRKPKLFVVNAADAESTTAGATANPAAAQVPELHIDREETTNSPTTPDTAQPDNAPQSQSMVDPAPVQQAEPVLPELIRSSSLDLSSMGAPRAS</sequence>
<feature type="transmembrane region" description="Helical" evidence="4">
    <location>
        <begin position="282"/>
        <end position="306"/>
    </location>
</feature>
<keyword evidence="1" id="KW-0880">Kelch repeat</keyword>
<accession>A0A9W8AX10</accession>
<evidence type="ECO:0000256" key="4">
    <source>
        <dbReference type="SAM" id="Phobius"/>
    </source>
</evidence>
<dbReference type="InterPro" id="IPR015915">
    <property type="entry name" value="Kelch-typ_b-propeller"/>
</dbReference>
<feature type="region of interest" description="Disordered" evidence="3">
    <location>
        <begin position="317"/>
        <end position="404"/>
    </location>
</feature>
<dbReference type="EMBL" id="JANBQB010001034">
    <property type="protein sequence ID" value="KAJ1972524.1"/>
    <property type="molecule type" value="Genomic_DNA"/>
</dbReference>
<dbReference type="Proteomes" id="UP001151582">
    <property type="component" value="Unassembled WGS sequence"/>
</dbReference>
<dbReference type="EC" id="4.4.1.28" evidence="5"/>
<keyword evidence="5" id="KW-0456">Lyase</keyword>
<keyword evidence="4" id="KW-0812">Transmembrane</keyword>
<evidence type="ECO:0000313" key="5">
    <source>
        <dbReference type="EMBL" id="KAJ1972524.1"/>
    </source>
</evidence>
<dbReference type="SUPFAM" id="SSF117281">
    <property type="entry name" value="Kelch motif"/>
    <property type="match status" value="1"/>
</dbReference>
<feature type="compositionally biased region" description="Polar residues" evidence="3">
    <location>
        <begin position="325"/>
        <end position="344"/>
    </location>
</feature>
<evidence type="ECO:0000256" key="2">
    <source>
        <dbReference type="ARBA" id="ARBA00022737"/>
    </source>
</evidence>
<feature type="compositionally biased region" description="Basic and acidic residues" evidence="3">
    <location>
        <begin position="362"/>
        <end position="378"/>
    </location>
</feature>
<dbReference type="PANTHER" id="PTHR46647">
    <property type="entry name" value="RAB9 EFFECTOR PROTEIN WITH KELCH MOTIFS"/>
    <property type="match status" value="1"/>
</dbReference>
<proteinExistence type="predicted"/>
<keyword evidence="4" id="KW-0472">Membrane</keyword>
<organism evidence="5 6">
    <name type="scientific">Dimargaris verticillata</name>
    <dbReference type="NCBI Taxonomy" id="2761393"/>
    <lineage>
        <taxon>Eukaryota</taxon>
        <taxon>Fungi</taxon>
        <taxon>Fungi incertae sedis</taxon>
        <taxon>Zoopagomycota</taxon>
        <taxon>Kickxellomycotina</taxon>
        <taxon>Dimargaritomycetes</taxon>
        <taxon>Dimargaritales</taxon>
        <taxon>Dimargaritaceae</taxon>
        <taxon>Dimargaris</taxon>
    </lineage>
</organism>
<feature type="compositionally biased region" description="Polar residues" evidence="3">
    <location>
        <begin position="504"/>
        <end position="524"/>
    </location>
</feature>
<dbReference type="OrthoDB" id="432528at2759"/>
<keyword evidence="2" id="KW-0677">Repeat</keyword>
<evidence type="ECO:0000256" key="1">
    <source>
        <dbReference type="ARBA" id="ARBA00022441"/>
    </source>
</evidence>
<feature type="compositionally biased region" description="Polar residues" evidence="3">
    <location>
        <begin position="379"/>
        <end position="390"/>
    </location>
</feature>
<keyword evidence="6" id="KW-1185">Reference proteome</keyword>
<gene>
    <name evidence="5" type="primary">LZTR1</name>
    <name evidence="5" type="ORF">H4R34_005382</name>
</gene>
<reference evidence="5" key="1">
    <citation type="submission" date="2022-07" db="EMBL/GenBank/DDBJ databases">
        <title>Phylogenomic reconstructions and comparative analyses of Kickxellomycotina fungi.</title>
        <authorList>
            <person name="Reynolds N.K."/>
            <person name="Stajich J.E."/>
            <person name="Barry K."/>
            <person name="Grigoriev I.V."/>
            <person name="Crous P."/>
            <person name="Smith M.E."/>
        </authorList>
    </citation>
    <scope>NUCLEOTIDE SEQUENCE</scope>
    <source>
        <strain evidence="5">RSA 567</strain>
    </source>
</reference>
<evidence type="ECO:0000313" key="6">
    <source>
        <dbReference type="Proteomes" id="UP001151582"/>
    </source>
</evidence>
<protein>
    <submittedName>
        <fullName evidence="5">Leucine-zipper-like transcriptional regulator 1</fullName>
        <ecNumber evidence="5">4.4.1.28</ecNumber>
    </submittedName>
</protein>
<dbReference type="InterPro" id="IPR052124">
    <property type="entry name" value="Rab9_kelch_effector"/>
</dbReference>
<dbReference type="Gene3D" id="2.120.10.80">
    <property type="entry name" value="Kelch-type beta propeller"/>
    <property type="match status" value="1"/>
</dbReference>
<name>A0A9W8AX10_9FUNG</name>
<dbReference type="AlphaFoldDB" id="A0A9W8AX10"/>
<dbReference type="GO" id="GO:0016829">
    <property type="term" value="F:lyase activity"/>
    <property type="evidence" value="ECO:0007669"/>
    <property type="project" value="UniProtKB-KW"/>
</dbReference>
<comment type="caution">
    <text evidence="5">The sequence shown here is derived from an EMBL/GenBank/DDBJ whole genome shotgun (WGS) entry which is preliminary data.</text>
</comment>
<feature type="region of interest" description="Disordered" evidence="3">
    <location>
        <begin position="501"/>
        <end position="557"/>
    </location>
</feature>